<feature type="signal peptide" evidence="1">
    <location>
        <begin position="1"/>
        <end position="30"/>
    </location>
</feature>
<sequence>MNGIKQLASVVGGAAAFATVVGLTASAATAAPSQTDGAMLYICQDVGNPSSYRITVKGAYPMQQPDAAGYLIHMNDGNHPGGPGPGGLRVQLKADNPGNNSDYDIGYGFYPTTQTTSEGYLQAGPAGLEYRREMVVPRPNFNEDYKQPGSDDDVDEVYAVATFRDGDGGERSAVTQVITRNFEVSGICDGCCQ</sequence>
<accession>A0AAI8XMS3</accession>
<reference evidence="2" key="1">
    <citation type="submission" date="2023-03" db="EMBL/GenBank/DDBJ databases">
        <title>Draft genome sequence of a Mycolicibacterium mageritense strain H4_3_1 isolated from a hybrid biological-inorganic system reactor.</title>
        <authorList>
            <person name="Feng X."/>
            <person name="Kazama D."/>
            <person name="Sato K."/>
            <person name="Kobayashi H."/>
        </authorList>
    </citation>
    <scope>NUCLEOTIDE SEQUENCE</scope>
    <source>
        <strain evidence="2">H4_3_1</strain>
    </source>
</reference>
<feature type="chain" id="PRO_5042463659" description="Secreted protein" evidence="1">
    <location>
        <begin position="31"/>
        <end position="193"/>
    </location>
</feature>
<organism evidence="2 3">
    <name type="scientific">Mycolicibacterium mageritense</name>
    <name type="common">Mycobacterium mageritense</name>
    <dbReference type="NCBI Taxonomy" id="53462"/>
    <lineage>
        <taxon>Bacteria</taxon>
        <taxon>Bacillati</taxon>
        <taxon>Actinomycetota</taxon>
        <taxon>Actinomycetes</taxon>
        <taxon>Mycobacteriales</taxon>
        <taxon>Mycobacteriaceae</taxon>
        <taxon>Mycolicibacterium</taxon>
    </lineage>
</organism>
<protein>
    <recommendedName>
        <fullName evidence="4">Secreted protein</fullName>
    </recommendedName>
</protein>
<evidence type="ECO:0008006" key="4">
    <source>
        <dbReference type="Google" id="ProtNLM"/>
    </source>
</evidence>
<dbReference type="RefSeq" id="WP_229480901.1">
    <property type="nucleotide sequence ID" value="NZ_AP027452.1"/>
</dbReference>
<dbReference type="AlphaFoldDB" id="A0AAI8XMS3"/>
<dbReference type="EMBL" id="AP027452">
    <property type="protein sequence ID" value="BDY28180.1"/>
    <property type="molecule type" value="Genomic_DNA"/>
</dbReference>
<proteinExistence type="predicted"/>
<evidence type="ECO:0000256" key="1">
    <source>
        <dbReference type="SAM" id="SignalP"/>
    </source>
</evidence>
<name>A0AAI8XMS3_MYCME</name>
<gene>
    <name evidence="2" type="ORF">hbim_02111</name>
</gene>
<evidence type="ECO:0000313" key="3">
    <source>
        <dbReference type="Proteomes" id="UP001241092"/>
    </source>
</evidence>
<evidence type="ECO:0000313" key="2">
    <source>
        <dbReference type="EMBL" id="BDY28180.1"/>
    </source>
</evidence>
<dbReference type="Proteomes" id="UP001241092">
    <property type="component" value="Chromosome"/>
</dbReference>
<keyword evidence="1" id="KW-0732">Signal</keyword>